<dbReference type="Gene3D" id="2.60.120.10">
    <property type="entry name" value="Jelly Rolls"/>
    <property type="match status" value="1"/>
</dbReference>
<evidence type="ECO:0000259" key="1">
    <source>
        <dbReference type="Pfam" id="PF12973"/>
    </source>
</evidence>
<dbReference type="InterPro" id="IPR012807">
    <property type="entry name" value="Anti-sigma_ChrR"/>
</dbReference>
<dbReference type="Gene3D" id="1.10.10.1320">
    <property type="entry name" value="Anti-sigma factor, zinc-finger domain"/>
    <property type="match status" value="1"/>
</dbReference>
<reference evidence="3" key="1">
    <citation type="journal article" date="2019" name="Int. J. Syst. Evol. Microbiol.">
        <title>The Global Catalogue of Microorganisms (GCM) 10K type strain sequencing project: providing services to taxonomists for standard genome sequencing and annotation.</title>
        <authorList>
            <consortium name="The Broad Institute Genomics Platform"/>
            <consortium name="The Broad Institute Genome Sequencing Center for Infectious Disease"/>
            <person name="Wu L."/>
            <person name="Ma J."/>
        </authorList>
    </citation>
    <scope>NUCLEOTIDE SEQUENCE [LARGE SCALE GENOMIC DNA]</scope>
    <source>
        <strain evidence="3">CGMCC 1.15341</strain>
    </source>
</reference>
<evidence type="ECO:0000313" key="3">
    <source>
        <dbReference type="Proteomes" id="UP000629025"/>
    </source>
</evidence>
<dbReference type="PROSITE" id="PS51257">
    <property type="entry name" value="PROKAR_LIPOPROTEIN"/>
    <property type="match status" value="1"/>
</dbReference>
<dbReference type="EMBL" id="BMIJ01000003">
    <property type="protein sequence ID" value="GGB91810.1"/>
    <property type="molecule type" value="Genomic_DNA"/>
</dbReference>
<dbReference type="SUPFAM" id="SSF51182">
    <property type="entry name" value="RmlC-like cupins"/>
    <property type="match status" value="1"/>
</dbReference>
<dbReference type="CDD" id="cd20301">
    <property type="entry name" value="cupin_ChrR"/>
    <property type="match status" value="1"/>
</dbReference>
<organism evidence="2 3">
    <name type="scientific">Marinobacterium zhoushanense</name>
    <dbReference type="NCBI Taxonomy" id="1679163"/>
    <lineage>
        <taxon>Bacteria</taxon>
        <taxon>Pseudomonadati</taxon>
        <taxon>Pseudomonadota</taxon>
        <taxon>Gammaproteobacteria</taxon>
        <taxon>Oceanospirillales</taxon>
        <taxon>Oceanospirillaceae</taxon>
        <taxon>Marinobacterium</taxon>
    </lineage>
</organism>
<accession>A0ABQ1KEH8</accession>
<feature type="domain" description="ChrR-like cupin" evidence="1">
    <location>
        <begin position="107"/>
        <end position="197"/>
    </location>
</feature>
<protein>
    <submittedName>
        <fullName evidence="2">Anti-sigma-E factor ChrR</fullName>
    </submittedName>
</protein>
<name>A0ABQ1KEH8_9GAMM</name>
<dbReference type="RefSeq" id="WP_188747335.1">
    <property type="nucleotide sequence ID" value="NZ_BMIJ01000003.1"/>
</dbReference>
<dbReference type="Pfam" id="PF12973">
    <property type="entry name" value="Cupin_7"/>
    <property type="match status" value="1"/>
</dbReference>
<keyword evidence="3" id="KW-1185">Reference proteome</keyword>
<comment type="caution">
    <text evidence="2">The sequence shown here is derived from an EMBL/GenBank/DDBJ whole genome shotgun (WGS) entry which is preliminary data.</text>
</comment>
<proteinExistence type="predicted"/>
<dbReference type="InterPro" id="IPR014710">
    <property type="entry name" value="RmlC-like_jellyroll"/>
</dbReference>
<dbReference type="NCBIfam" id="TIGR02451">
    <property type="entry name" value="anti_sig_ChrR"/>
    <property type="match status" value="1"/>
</dbReference>
<sequence>MTTIRHHLDDATLVSYTSGALTNSMALVVACHLSVCGECRKRCGEMEVLGGEMLERLQPVDLSDAALQNLLDALDGEEASEPTPKAPSPPPADVPAPLWPYIDKPLDELAWKSLAPGFAYVDLPCQGTGASKLLRIAPGKSVLPHTHTGNELTMVLRGSFVDEVGRFASGDIADIDDAIEHQPLVDSPETCICLIATDGPLRFTSLLGRIVQPLTGF</sequence>
<dbReference type="InterPro" id="IPR041916">
    <property type="entry name" value="Anti_sigma_zinc_sf"/>
</dbReference>
<dbReference type="Proteomes" id="UP000629025">
    <property type="component" value="Unassembled WGS sequence"/>
</dbReference>
<dbReference type="InterPro" id="IPR011051">
    <property type="entry name" value="RmlC_Cupin_sf"/>
</dbReference>
<dbReference type="InterPro" id="IPR025979">
    <property type="entry name" value="ChrR-like_cupin_dom"/>
</dbReference>
<evidence type="ECO:0000313" key="2">
    <source>
        <dbReference type="EMBL" id="GGB91810.1"/>
    </source>
</evidence>
<gene>
    <name evidence="2" type="primary">chrR</name>
    <name evidence="2" type="ORF">GCM10011352_17330</name>
</gene>